<dbReference type="AlphaFoldDB" id="A0AAD4TGX1"/>
<gene>
    <name evidence="2" type="ORF">MKW98_006170</name>
</gene>
<accession>A0AAD4TGX1</accession>
<proteinExistence type="predicted"/>
<dbReference type="SUPFAM" id="SSF52047">
    <property type="entry name" value="RNI-like"/>
    <property type="match status" value="1"/>
</dbReference>
<reference evidence="2" key="1">
    <citation type="submission" date="2022-04" db="EMBL/GenBank/DDBJ databases">
        <title>A functionally conserved STORR gene fusion in Papaver species that diverged 16.8 million years ago.</title>
        <authorList>
            <person name="Catania T."/>
        </authorList>
    </citation>
    <scope>NUCLEOTIDE SEQUENCE</scope>
    <source>
        <strain evidence="2">S-188037</strain>
    </source>
</reference>
<dbReference type="EMBL" id="JAJJMB010001716">
    <property type="protein sequence ID" value="KAI3955810.1"/>
    <property type="molecule type" value="Genomic_DNA"/>
</dbReference>
<feature type="non-terminal residue" evidence="2">
    <location>
        <position position="140"/>
    </location>
</feature>
<name>A0AAD4TGX1_9MAGN</name>
<dbReference type="InterPro" id="IPR032675">
    <property type="entry name" value="LRR_dom_sf"/>
</dbReference>
<keyword evidence="3" id="KW-1185">Reference proteome</keyword>
<feature type="region of interest" description="Disordered" evidence="1">
    <location>
        <begin position="120"/>
        <end position="140"/>
    </location>
</feature>
<comment type="caution">
    <text evidence="2">The sequence shown here is derived from an EMBL/GenBank/DDBJ whole genome shotgun (WGS) entry which is preliminary data.</text>
</comment>
<evidence type="ECO:0000313" key="3">
    <source>
        <dbReference type="Proteomes" id="UP001202328"/>
    </source>
</evidence>
<protein>
    <submittedName>
        <fullName evidence="2">Uncharacterized protein</fullName>
    </submittedName>
</protein>
<evidence type="ECO:0000256" key="1">
    <source>
        <dbReference type="SAM" id="MobiDB-lite"/>
    </source>
</evidence>
<dbReference type="Gene3D" id="3.80.10.10">
    <property type="entry name" value="Ribonuclease Inhibitor"/>
    <property type="match status" value="1"/>
</dbReference>
<organism evidence="2 3">
    <name type="scientific">Papaver atlanticum</name>
    <dbReference type="NCBI Taxonomy" id="357466"/>
    <lineage>
        <taxon>Eukaryota</taxon>
        <taxon>Viridiplantae</taxon>
        <taxon>Streptophyta</taxon>
        <taxon>Embryophyta</taxon>
        <taxon>Tracheophyta</taxon>
        <taxon>Spermatophyta</taxon>
        <taxon>Magnoliopsida</taxon>
        <taxon>Ranunculales</taxon>
        <taxon>Papaveraceae</taxon>
        <taxon>Papaveroideae</taxon>
        <taxon>Papaver</taxon>
    </lineage>
</organism>
<feature type="compositionally biased region" description="Acidic residues" evidence="1">
    <location>
        <begin position="131"/>
        <end position="140"/>
    </location>
</feature>
<evidence type="ECO:0000313" key="2">
    <source>
        <dbReference type="EMBL" id="KAI3955810.1"/>
    </source>
</evidence>
<sequence>MLRIHGCQKLRSIPNSFSSLEHLSLIGTSINSKAVTSIFATGGLSSLTFMCIVGSPEVIYIPLGVFLQSTTPNLQQLHIGDCLKFQGFVEGDALNNKNKDGDGDDFQDCFDEFQGFLEDDALNNSDNKDGDGDDVDLEAL</sequence>
<dbReference type="Proteomes" id="UP001202328">
    <property type="component" value="Unassembled WGS sequence"/>
</dbReference>